<evidence type="ECO:0000313" key="3">
    <source>
        <dbReference type="Proteomes" id="UP000481643"/>
    </source>
</evidence>
<reference evidence="2 3" key="1">
    <citation type="submission" date="2019-09" db="EMBL/GenBank/DDBJ databases">
        <title>Taxonomic organization of the family Brucellaceae based on a phylogenomic approach.</title>
        <authorList>
            <person name="Leclercq S."/>
            <person name="Cloeckaert A."/>
            <person name="Zygmunt M.S."/>
        </authorList>
    </citation>
    <scope>NUCLEOTIDE SEQUENCE [LARGE SCALE GENOMIC DNA]</scope>
    <source>
        <strain evidence="2 3">WS1830</strain>
    </source>
</reference>
<name>A0A6L3Y6S3_9HYPH</name>
<sequence length="279" mass="31737">MIKTYIFAAMIVGFFFSSGNGKAGEWWQDTFIKEGSGICENNDSIRTFSATTMEGWETSCKITKQHNIKDIDAIVLDYECGGNDLDPEITKPRELVVKLQDGIRIYPGGEKFQYCASINPYLLPQYTPKADDCPIDRSLMQSDTRDDGTYQVLQFTEGYLQGRATLTGYKNNEAIWTTRPDNMCSNGAVICRMSFRTRAGEEYEEAFQPLYVNSRPWAVFAELRQTLYMKERDATYYRKAYGGIEVKFLNGYKPAVDEMILPENVYKFAGCSAAETRAE</sequence>
<dbReference type="Proteomes" id="UP000481643">
    <property type="component" value="Unassembled WGS sequence"/>
</dbReference>
<evidence type="ECO:0000256" key="1">
    <source>
        <dbReference type="SAM" id="SignalP"/>
    </source>
</evidence>
<organism evidence="2 3">
    <name type="scientific">Brucella tritici</name>
    <dbReference type="NCBI Taxonomy" id="94626"/>
    <lineage>
        <taxon>Bacteria</taxon>
        <taxon>Pseudomonadati</taxon>
        <taxon>Pseudomonadota</taxon>
        <taxon>Alphaproteobacteria</taxon>
        <taxon>Hyphomicrobiales</taxon>
        <taxon>Brucellaceae</taxon>
        <taxon>Brucella/Ochrobactrum group</taxon>
        <taxon>Brucella</taxon>
    </lineage>
</organism>
<comment type="caution">
    <text evidence="2">The sequence shown here is derived from an EMBL/GenBank/DDBJ whole genome shotgun (WGS) entry which is preliminary data.</text>
</comment>
<evidence type="ECO:0000313" key="2">
    <source>
        <dbReference type="EMBL" id="KAB2678048.1"/>
    </source>
</evidence>
<dbReference type="RefSeq" id="WP_151653505.1">
    <property type="nucleotide sequence ID" value="NZ_WBVX01000037.1"/>
</dbReference>
<gene>
    <name evidence="2" type="ORF">F9L08_24310</name>
</gene>
<proteinExistence type="predicted"/>
<feature type="signal peptide" evidence="1">
    <location>
        <begin position="1"/>
        <end position="23"/>
    </location>
</feature>
<feature type="chain" id="PRO_5027034095" evidence="1">
    <location>
        <begin position="24"/>
        <end position="279"/>
    </location>
</feature>
<dbReference type="AlphaFoldDB" id="A0A6L3Y6S3"/>
<protein>
    <submittedName>
        <fullName evidence="2">Uncharacterized protein</fullName>
    </submittedName>
</protein>
<keyword evidence="1" id="KW-0732">Signal</keyword>
<accession>A0A6L3Y6S3</accession>
<dbReference type="EMBL" id="WBVX01000037">
    <property type="protein sequence ID" value="KAB2678048.1"/>
    <property type="molecule type" value="Genomic_DNA"/>
</dbReference>